<keyword evidence="3" id="KW-1185">Reference proteome</keyword>
<proteinExistence type="predicted"/>
<name>A0ABT8IT46_9MICO</name>
<keyword evidence="1" id="KW-0812">Transmembrane</keyword>
<comment type="caution">
    <text evidence="2">The sequence shown here is derived from an EMBL/GenBank/DDBJ whole genome shotgun (WGS) entry which is preliminary data.</text>
</comment>
<gene>
    <name evidence="2" type="ORF">P5G59_02305</name>
</gene>
<dbReference type="EMBL" id="JAROCB010000001">
    <property type="protein sequence ID" value="MDN4595961.1"/>
    <property type="molecule type" value="Genomic_DNA"/>
</dbReference>
<feature type="transmembrane region" description="Helical" evidence="1">
    <location>
        <begin position="20"/>
        <end position="42"/>
    </location>
</feature>
<organism evidence="2 3">
    <name type="scientific">Leifsonia virtsii</name>
    <dbReference type="NCBI Taxonomy" id="3035915"/>
    <lineage>
        <taxon>Bacteria</taxon>
        <taxon>Bacillati</taxon>
        <taxon>Actinomycetota</taxon>
        <taxon>Actinomycetes</taxon>
        <taxon>Micrococcales</taxon>
        <taxon>Microbacteriaceae</taxon>
        <taxon>Leifsonia</taxon>
    </lineage>
</organism>
<feature type="transmembrane region" description="Helical" evidence="1">
    <location>
        <begin position="122"/>
        <end position="140"/>
    </location>
</feature>
<accession>A0ABT8IT46</accession>
<keyword evidence="1" id="KW-1133">Transmembrane helix</keyword>
<evidence type="ECO:0000313" key="3">
    <source>
        <dbReference type="Proteomes" id="UP001174210"/>
    </source>
</evidence>
<reference evidence="2" key="1">
    <citation type="submission" date="2023-03" db="EMBL/GenBank/DDBJ databases">
        <title>MT1 and MT2 Draft Genomes of Novel Species.</title>
        <authorList>
            <person name="Venkateswaran K."/>
        </authorList>
    </citation>
    <scope>NUCLEOTIDE SEQUENCE</scope>
    <source>
        <strain evidence="2">F6_8S_P_1A</strain>
    </source>
</reference>
<dbReference type="RefSeq" id="WP_301215574.1">
    <property type="nucleotide sequence ID" value="NZ_JAROCB010000001.1"/>
</dbReference>
<dbReference type="Proteomes" id="UP001174210">
    <property type="component" value="Unassembled WGS sequence"/>
</dbReference>
<feature type="transmembrane region" description="Helical" evidence="1">
    <location>
        <begin position="62"/>
        <end position="84"/>
    </location>
</feature>
<evidence type="ECO:0000313" key="2">
    <source>
        <dbReference type="EMBL" id="MDN4595961.1"/>
    </source>
</evidence>
<keyword evidence="1" id="KW-0472">Membrane</keyword>
<protein>
    <submittedName>
        <fullName evidence="2">Uncharacterized protein</fullName>
    </submittedName>
</protein>
<evidence type="ECO:0000256" key="1">
    <source>
        <dbReference type="SAM" id="Phobius"/>
    </source>
</evidence>
<feature type="transmembrane region" description="Helical" evidence="1">
    <location>
        <begin position="91"/>
        <end position="110"/>
    </location>
</feature>
<sequence>MTMTPPVTPRRRFPRTWPTIIAAVLACSYACVLAGLAVTLGIDWTSGRGTVGSLESHAADRGVAFFLVAALAGAASLVIGAVGAWRGRRGIAAIVPLAVIILVGCIGEPIDIASGNPLRDNLIGAAIILAAAVPLVLFLLPRRSRRLA</sequence>